<dbReference type="AlphaFoldDB" id="A0A0V1HRD2"/>
<dbReference type="Pfam" id="PF13843">
    <property type="entry name" value="DDE_Tnp_1_7"/>
    <property type="match status" value="1"/>
</dbReference>
<accession>A0A0V1HRD2</accession>
<evidence type="ECO:0000313" key="3">
    <source>
        <dbReference type="EMBL" id="KRZ12181.1"/>
    </source>
</evidence>
<keyword evidence="5" id="KW-1185">Reference proteome</keyword>
<dbReference type="PANTHER" id="PTHR47055">
    <property type="entry name" value="DDE_TNP_1_7 DOMAIN-CONTAINING PROTEIN"/>
    <property type="match status" value="1"/>
</dbReference>
<evidence type="ECO:0000313" key="4">
    <source>
        <dbReference type="Proteomes" id="UP000054632"/>
    </source>
</evidence>
<dbReference type="InterPro" id="IPR029526">
    <property type="entry name" value="PGBD"/>
</dbReference>
<comment type="caution">
    <text evidence="3">The sequence shown here is derived from an EMBL/GenBank/DDBJ whole genome shotgun (WGS) entry which is preliminary data.</text>
</comment>
<evidence type="ECO:0000313" key="2">
    <source>
        <dbReference type="EMBL" id="KRY65015.1"/>
    </source>
</evidence>
<dbReference type="EMBL" id="JYDS01000344">
    <property type="protein sequence ID" value="KRZ12181.1"/>
    <property type="molecule type" value="Genomic_DNA"/>
</dbReference>
<dbReference type="PANTHER" id="PTHR47055:SF3">
    <property type="entry name" value="PHORBOL-ESTER_DAG-TYPE DOMAIN-CONTAINING PROTEIN"/>
    <property type="match status" value="1"/>
</dbReference>
<dbReference type="Proteomes" id="UP000054805">
    <property type="component" value="Unassembled WGS sequence"/>
</dbReference>
<reference evidence="4 5" key="1">
    <citation type="submission" date="2015-01" db="EMBL/GenBank/DDBJ databases">
        <title>Evolution of Trichinella species and genotypes.</title>
        <authorList>
            <person name="Korhonen P.K."/>
            <person name="Edoardo P."/>
            <person name="Giuseppe L.R."/>
            <person name="Gasser R.B."/>
        </authorList>
    </citation>
    <scope>NUCLEOTIDE SEQUENCE [LARGE SCALE GENOMIC DNA]</scope>
    <source>
        <strain evidence="2">ISS13</strain>
        <strain evidence="3">ISS588</strain>
    </source>
</reference>
<gene>
    <name evidence="3" type="primary">PGBD3</name>
    <name evidence="2" type="ORF">T4A_6163</name>
    <name evidence="3" type="ORF">T4B_3471</name>
</gene>
<proteinExistence type="predicted"/>
<dbReference type="Proteomes" id="UP000054632">
    <property type="component" value="Unassembled WGS sequence"/>
</dbReference>
<evidence type="ECO:0000259" key="1">
    <source>
        <dbReference type="Pfam" id="PF13843"/>
    </source>
</evidence>
<dbReference type="InterPro" id="IPR052638">
    <property type="entry name" value="PiggyBac_TE-derived"/>
</dbReference>
<name>A0A0V1HRD2_TRIPS</name>
<evidence type="ECO:0000313" key="5">
    <source>
        <dbReference type="Proteomes" id="UP000054805"/>
    </source>
</evidence>
<feature type="domain" description="PiggyBac transposable element-derived protein" evidence="1">
    <location>
        <begin position="1"/>
        <end position="81"/>
    </location>
</feature>
<sequence length="81" mass="10008">MSRNRFRDLKKYFYVVDNMMLQEGDKLAKISPMYERMEKRLRQWGFFSQALSIDECMVPYYGHHGWKMFVERQPIRFGFKI</sequence>
<dbReference type="EMBL" id="JYDR01000239">
    <property type="protein sequence ID" value="KRY65015.1"/>
    <property type="molecule type" value="Genomic_DNA"/>
</dbReference>
<organism evidence="3 5">
    <name type="scientific">Trichinella pseudospiralis</name>
    <name type="common">Parasitic roundworm</name>
    <dbReference type="NCBI Taxonomy" id="6337"/>
    <lineage>
        <taxon>Eukaryota</taxon>
        <taxon>Metazoa</taxon>
        <taxon>Ecdysozoa</taxon>
        <taxon>Nematoda</taxon>
        <taxon>Enoplea</taxon>
        <taxon>Dorylaimia</taxon>
        <taxon>Trichinellida</taxon>
        <taxon>Trichinellidae</taxon>
        <taxon>Trichinella</taxon>
    </lineage>
</organism>
<protein>
    <submittedName>
        <fullName evidence="3">PiggyBac transposable element-derived protein 3</fullName>
    </submittedName>
</protein>
<dbReference type="GO" id="GO:0043565">
    <property type="term" value="F:sequence-specific DNA binding"/>
    <property type="evidence" value="ECO:0007669"/>
    <property type="project" value="TreeGrafter"/>
</dbReference>